<comment type="caution">
    <text evidence="2">The sequence shown here is derived from an EMBL/GenBank/DDBJ whole genome shotgun (WGS) entry which is preliminary data.</text>
</comment>
<feature type="region of interest" description="Disordered" evidence="1">
    <location>
        <begin position="17"/>
        <end position="54"/>
    </location>
</feature>
<evidence type="ECO:0000313" key="3">
    <source>
        <dbReference type="Proteomes" id="UP001500603"/>
    </source>
</evidence>
<organism evidence="2 3">
    <name type="scientific">Nocardia callitridis</name>
    <dbReference type="NCBI Taxonomy" id="648753"/>
    <lineage>
        <taxon>Bacteria</taxon>
        <taxon>Bacillati</taxon>
        <taxon>Actinomycetota</taxon>
        <taxon>Actinomycetes</taxon>
        <taxon>Mycobacteriales</taxon>
        <taxon>Nocardiaceae</taxon>
        <taxon>Nocardia</taxon>
    </lineage>
</organism>
<name>A0ABP9JSK7_9NOCA</name>
<evidence type="ECO:0000256" key="1">
    <source>
        <dbReference type="SAM" id="MobiDB-lite"/>
    </source>
</evidence>
<accession>A0ABP9JSK7</accession>
<reference evidence="3" key="1">
    <citation type="journal article" date="2019" name="Int. J. Syst. Evol. Microbiol.">
        <title>The Global Catalogue of Microorganisms (GCM) 10K type strain sequencing project: providing services to taxonomists for standard genome sequencing and annotation.</title>
        <authorList>
            <consortium name="The Broad Institute Genomics Platform"/>
            <consortium name="The Broad Institute Genome Sequencing Center for Infectious Disease"/>
            <person name="Wu L."/>
            <person name="Ma J."/>
        </authorList>
    </citation>
    <scope>NUCLEOTIDE SEQUENCE [LARGE SCALE GENOMIC DNA]</scope>
    <source>
        <strain evidence="3">JCM 18298</strain>
    </source>
</reference>
<sequence length="54" mass="5452">MVNRVTAAITVRNAVTTQPRTVSVGPKSGDGRSGPGLDQGGTSPNGAGERWSVT</sequence>
<keyword evidence="3" id="KW-1185">Reference proteome</keyword>
<gene>
    <name evidence="2" type="ORF">GCM10023318_04710</name>
</gene>
<dbReference type="Proteomes" id="UP001500603">
    <property type="component" value="Unassembled WGS sequence"/>
</dbReference>
<evidence type="ECO:0000313" key="2">
    <source>
        <dbReference type="EMBL" id="GAA5043303.1"/>
    </source>
</evidence>
<proteinExistence type="predicted"/>
<dbReference type="EMBL" id="BAABJM010000001">
    <property type="protein sequence ID" value="GAA5043303.1"/>
    <property type="molecule type" value="Genomic_DNA"/>
</dbReference>
<protein>
    <submittedName>
        <fullName evidence="2">Uncharacterized protein</fullName>
    </submittedName>
</protein>